<dbReference type="AlphaFoldDB" id="A0A1X6ZK86"/>
<reference evidence="2" key="1">
    <citation type="submission" date="2017-03" db="EMBL/GenBank/DDBJ databases">
        <authorList>
            <person name="Rodrigo-Torres L."/>
            <person name="Arahal R.D."/>
            <person name="Lucena T."/>
        </authorList>
    </citation>
    <scope>NUCLEOTIDE SEQUENCE [LARGE SCALE GENOMIC DNA]</scope>
    <source>
        <strain evidence="2">CECT 8370</strain>
    </source>
</reference>
<evidence type="ECO:0000313" key="2">
    <source>
        <dbReference type="Proteomes" id="UP000194012"/>
    </source>
</evidence>
<name>A0A1X6ZK86_9RHOB</name>
<organism evidence="1 2">
    <name type="scientific">Roseovarius gaetbuli</name>
    <dbReference type="NCBI Taxonomy" id="1356575"/>
    <lineage>
        <taxon>Bacteria</taxon>
        <taxon>Pseudomonadati</taxon>
        <taxon>Pseudomonadota</taxon>
        <taxon>Alphaproteobacteria</taxon>
        <taxon>Rhodobacterales</taxon>
        <taxon>Roseobacteraceae</taxon>
        <taxon>Roseovarius</taxon>
    </lineage>
</organism>
<proteinExistence type="predicted"/>
<protein>
    <submittedName>
        <fullName evidence="1">Uncharacterized protein</fullName>
    </submittedName>
</protein>
<gene>
    <name evidence="1" type="ORF">ROG8370_02399</name>
</gene>
<dbReference type="Proteomes" id="UP000194012">
    <property type="component" value="Unassembled WGS sequence"/>
</dbReference>
<keyword evidence="2" id="KW-1185">Reference proteome</keyword>
<sequence length="309" mass="35064">MGQFSMTISAVAGSVLSDNQQRPVWWRTTLELSGFTSNVAYGGRAPWRLSAAVGITRLAFRAVACQQVRMIEFAQLPDDHPDLPFSPLLRAARLTLTYAADEGPIALTKTKAFKRSFVHWAAEHFDWPGRSYEEVFRYNKVLNEYDFPPLELLHFLLVALKLGRHYKGEFRLTKRGKEFSQSPGALFHELIPFYILNVDHASYGRFDDRPFGNWDVWLNVINVEVENGASERTLYGVFYGEGANGDNAGWREISAFSHCVLKPLEWSGLISVHDADEAGRSARMCFKTPLWRSALKLDTDDMLARATQH</sequence>
<accession>A0A1X6ZK86</accession>
<evidence type="ECO:0000313" key="1">
    <source>
        <dbReference type="EMBL" id="SLN53500.1"/>
    </source>
</evidence>
<dbReference type="EMBL" id="FWFJ01000023">
    <property type="protein sequence ID" value="SLN53500.1"/>
    <property type="molecule type" value="Genomic_DNA"/>
</dbReference>